<protein>
    <submittedName>
        <fullName evidence="2">Uncharacterized protein</fullName>
    </submittedName>
</protein>
<feature type="region of interest" description="Disordered" evidence="1">
    <location>
        <begin position="82"/>
        <end position="132"/>
    </location>
</feature>
<evidence type="ECO:0000313" key="3">
    <source>
        <dbReference type="Proteomes" id="UP000799118"/>
    </source>
</evidence>
<feature type="compositionally biased region" description="Polar residues" evidence="1">
    <location>
        <begin position="90"/>
        <end position="105"/>
    </location>
</feature>
<keyword evidence="3" id="KW-1185">Reference proteome</keyword>
<evidence type="ECO:0000256" key="1">
    <source>
        <dbReference type="SAM" id="MobiDB-lite"/>
    </source>
</evidence>
<dbReference type="Proteomes" id="UP000799118">
    <property type="component" value="Unassembled WGS sequence"/>
</dbReference>
<gene>
    <name evidence="2" type="ORF">BT96DRAFT_1006799</name>
</gene>
<organism evidence="2 3">
    <name type="scientific">Gymnopus androsaceus JB14</name>
    <dbReference type="NCBI Taxonomy" id="1447944"/>
    <lineage>
        <taxon>Eukaryota</taxon>
        <taxon>Fungi</taxon>
        <taxon>Dikarya</taxon>
        <taxon>Basidiomycota</taxon>
        <taxon>Agaricomycotina</taxon>
        <taxon>Agaricomycetes</taxon>
        <taxon>Agaricomycetidae</taxon>
        <taxon>Agaricales</taxon>
        <taxon>Marasmiineae</taxon>
        <taxon>Omphalotaceae</taxon>
        <taxon>Gymnopus</taxon>
    </lineage>
</organism>
<name>A0A6A4GJ16_9AGAR</name>
<proteinExistence type="predicted"/>
<dbReference type="AlphaFoldDB" id="A0A6A4GJ16"/>
<feature type="compositionally biased region" description="Low complexity" evidence="1">
    <location>
        <begin position="116"/>
        <end position="132"/>
    </location>
</feature>
<dbReference type="EMBL" id="ML769954">
    <property type="protein sequence ID" value="KAE9385692.1"/>
    <property type="molecule type" value="Genomic_DNA"/>
</dbReference>
<feature type="region of interest" description="Disordered" evidence="1">
    <location>
        <begin position="146"/>
        <end position="201"/>
    </location>
</feature>
<evidence type="ECO:0000313" key="2">
    <source>
        <dbReference type="EMBL" id="KAE9385692.1"/>
    </source>
</evidence>
<sequence>MVILARKTHITSNEHREMQKLKSHLNLFYALYHARYQINQAIEQNYIDPEKFWERDVDHPLFESLQLVKQIMQPWYDPDTVPNSEFLGTDSPSLSPIKSTVSNDADFSAESVAGPSARRLTRSSTRSSSSSAMLAGGLEGVLLSQPVVSSSSRTPKKPKKTAAAQILSGNEREKGQMRVTKASSDAGTKRTHQQAGLSPSP</sequence>
<reference evidence="2" key="1">
    <citation type="journal article" date="2019" name="Environ. Microbiol.">
        <title>Fungal ecological strategies reflected in gene transcription - a case study of two litter decomposers.</title>
        <authorList>
            <person name="Barbi F."/>
            <person name="Kohler A."/>
            <person name="Barry K."/>
            <person name="Baskaran P."/>
            <person name="Daum C."/>
            <person name="Fauchery L."/>
            <person name="Ihrmark K."/>
            <person name="Kuo A."/>
            <person name="LaButti K."/>
            <person name="Lipzen A."/>
            <person name="Morin E."/>
            <person name="Grigoriev I.V."/>
            <person name="Henrissat B."/>
            <person name="Lindahl B."/>
            <person name="Martin F."/>
        </authorList>
    </citation>
    <scope>NUCLEOTIDE SEQUENCE</scope>
    <source>
        <strain evidence="2">JB14</strain>
    </source>
</reference>
<accession>A0A6A4GJ16</accession>